<gene>
    <name evidence="2" type="primary">LOC141423317</name>
</gene>
<reference evidence="2" key="1">
    <citation type="submission" date="2025-08" db="UniProtKB">
        <authorList>
            <consortium name="RefSeq"/>
        </authorList>
    </citation>
    <scope>IDENTIFICATION</scope>
</reference>
<evidence type="ECO:0000313" key="1">
    <source>
        <dbReference type="Proteomes" id="UP001732720"/>
    </source>
</evidence>
<evidence type="ECO:0000313" key="2">
    <source>
        <dbReference type="RefSeq" id="XP_073930105.1"/>
    </source>
</evidence>
<protein>
    <submittedName>
        <fullName evidence="2">Uncharacterized protein isoform X2</fullName>
    </submittedName>
</protein>
<organism evidence="1 2">
    <name type="scientific">Castor canadensis</name>
    <name type="common">American beaver</name>
    <dbReference type="NCBI Taxonomy" id="51338"/>
    <lineage>
        <taxon>Eukaryota</taxon>
        <taxon>Metazoa</taxon>
        <taxon>Chordata</taxon>
        <taxon>Craniata</taxon>
        <taxon>Vertebrata</taxon>
        <taxon>Euteleostomi</taxon>
        <taxon>Mammalia</taxon>
        <taxon>Eutheria</taxon>
        <taxon>Euarchontoglires</taxon>
        <taxon>Glires</taxon>
        <taxon>Rodentia</taxon>
        <taxon>Castorimorpha</taxon>
        <taxon>Castoridae</taxon>
        <taxon>Castor</taxon>
    </lineage>
</organism>
<sequence length="137" mass="14625">MLVARIRLEVRLAAGIWCQAVPWLCAAGVRREVCRDASEGDLVGGASGCAQLEFGGRCFRMRAAGVRRDACGMVQAGGAAGCGGQAGENLQIIFCGMNSSEDLRSQLGHLKPELSFLTMLTTFNVRSSSRKTRTTKL</sequence>
<proteinExistence type="predicted"/>
<dbReference type="RefSeq" id="XP_073930105.1">
    <property type="nucleotide sequence ID" value="XM_074074004.1"/>
</dbReference>
<dbReference type="Proteomes" id="UP001732720">
    <property type="component" value="Chromosome 5"/>
</dbReference>
<accession>A0AC58ML15</accession>
<name>A0AC58ML15_CASCN</name>
<keyword evidence="1" id="KW-1185">Reference proteome</keyword>